<accession>A0A7J8IA88</accession>
<comment type="caution">
    <text evidence="1">The sequence shown here is derived from an EMBL/GenBank/DDBJ whole genome shotgun (WGS) entry which is preliminary data.</text>
</comment>
<evidence type="ECO:0000313" key="1">
    <source>
        <dbReference type="EMBL" id="KAF6480892.1"/>
    </source>
</evidence>
<keyword evidence="2" id="KW-1185">Reference proteome</keyword>
<dbReference type="AlphaFoldDB" id="A0A7J8IA88"/>
<evidence type="ECO:0000313" key="2">
    <source>
        <dbReference type="Proteomes" id="UP000550707"/>
    </source>
</evidence>
<sequence length="131" mass="14768">MEGTRQLLPFLWRTGSLGLCGVQYRVAPGHPPSHRRLGDRSTLPWLKSLQWDLHLHVNNPLAFPLFSPPLPTSFLHPLQPHPWLCGHRMVDLGRDLRDGSVAQRDQRTARGHLLANGTTLERSWTLSVCGS</sequence>
<gene>
    <name evidence="1" type="ORF">HJG59_010686</name>
</gene>
<dbReference type="Proteomes" id="UP000550707">
    <property type="component" value="Unassembled WGS sequence"/>
</dbReference>
<dbReference type="EMBL" id="JACASF010000004">
    <property type="protein sequence ID" value="KAF6480892.1"/>
    <property type="molecule type" value="Genomic_DNA"/>
</dbReference>
<reference evidence="1 2" key="1">
    <citation type="journal article" date="2020" name="Nature">
        <title>Six reference-quality genomes reveal evolution of bat adaptations.</title>
        <authorList>
            <person name="Jebb D."/>
            <person name="Huang Z."/>
            <person name="Pippel M."/>
            <person name="Hughes G.M."/>
            <person name="Lavrichenko K."/>
            <person name="Devanna P."/>
            <person name="Winkler S."/>
            <person name="Jermiin L.S."/>
            <person name="Skirmuntt E.C."/>
            <person name="Katzourakis A."/>
            <person name="Burkitt-Gray L."/>
            <person name="Ray D.A."/>
            <person name="Sullivan K.A.M."/>
            <person name="Roscito J.G."/>
            <person name="Kirilenko B.M."/>
            <person name="Davalos L.M."/>
            <person name="Corthals A.P."/>
            <person name="Power M.L."/>
            <person name="Jones G."/>
            <person name="Ransome R.D."/>
            <person name="Dechmann D.K.N."/>
            <person name="Locatelli A.G."/>
            <person name="Puechmaille S.J."/>
            <person name="Fedrigo O."/>
            <person name="Jarvis E.D."/>
            <person name="Hiller M."/>
            <person name="Vernes S.C."/>
            <person name="Myers E.W."/>
            <person name="Teeling E.C."/>
        </authorList>
    </citation>
    <scope>NUCLEOTIDE SEQUENCE [LARGE SCALE GENOMIC DNA]</scope>
    <source>
        <strain evidence="1">MMolMol1</strain>
        <tissue evidence="1">Muscle</tissue>
    </source>
</reference>
<organism evidence="1 2">
    <name type="scientific">Molossus molossus</name>
    <name type="common">Pallas' mastiff bat</name>
    <name type="synonym">Vespertilio molossus</name>
    <dbReference type="NCBI Taxonomy" id="27622"/>
    <lineage>
        <taxon>Eukaryota</taxon>
        <taxon>Metazoa</taxon>
        <taxon>Chordata</taxon>
        <taxon>Craniata</taxon>
        <taxon>Vertebrata</taxon>
        <taxon>Euteleostomi</taxon>
        <taxon>Mammalia</taxon>
        <taxon>Eutheria</taxon>
        <taxon>Laurasiatheria</taxon>
        <taxon>Chiroptera</taxon>
        <taxon>Yangochiroptera</taxon>
        <taxon>Molossidae</taxon>
        <taxon>Molossus</taxon>
    </lineage>
</organism>
<protein>
    <submittedName>
        <fullName evidence="1">Uncharacterized protein</fullName>
    </submittedName>
</protein>
<dbReference type="InParanoid" id="A0A7J8IA88"/>
<proteinExistence type="predicted"/>
<name>A0A7J8IA88_MOLMO</name>